<dbReference type="PANTHER" id="PTHR42973:SF22">
    <property type="entry name" value="FAD-BINDING PCMH-TYPE DOMAIN-CONTAINING PROTEIN-RELATED"/>
    <property type="match status" value="1"/>
</dbReference>
<keyword evidence="2" id="KW-0285">Flavoprotein</keyword>
<dbReference type="PANTHER" id="PTHR42973">
    <property type="entry name" value="BINDING OXIDOREDUCTASE, PUTATIVE (AFU_ORTHOLOGUE AFUA_1G17690)-RELATED"/>
    <property type="match status" value="1"/>
</dbReference>
<dbReference type="GO" id="GO:0016491">
    <property type="term" value="F:oxidoreductase activity"/>
    <property type="evidence" value="ECO:0007669"/>
    <property type="project" value="UniProtKB-KW"/>
</dbReference>
<protein>
    <recommendedName>
        <fullName evidence="7">FAD-binding PCMH-type domain-containing protein</fullName>
    </recommendedName>
</protein>
<feature type="transmembrane region" description="Helical" evidence="5">
    <location>
        <begin position="815"/>
        <end position="835"/>
    </location>
</feature>
<dbReference type="InterPro" id="IPR026841">
    <property type="entry name" value="Aur1/Ipt1"/>
</dbReference>
<dbReference type="InterPro" id="IPR016169">
    <property type="entry name" value="FAD-bd_PCMH_sub2"/>
</dbReference>
<dbReference type="InterPro" id="IPR036318">
    <property type="entry name" value="FAD-bd_PCMH-like_sf"/>
</dbReference>
<keyword evidence="9" id="KW-1185">Reference proteome</keyword>
<keyword evidence="5" id="KW-1133">Transmembrane helix</keyword>
<evidence type="ECO:0000259" key="7">
    <source>
        <dbReference type="PROSITE" id="PS51387"/>
    </source>
</evidence>
<dbReference type="InterPro" id="IPR050416">
    <property type="entry name" value="FAD-linked_Oxidoreductase"/>
</dbReference>
<dbReference type="GO" id="GO:0016020">
    <property type="term" value="C:membrane"/>
    <property type="evidence" value="ECO:0007669"/>
    <property type="project" value="UniProtKB-SubCell"/>
</dbReference>
<keyword evidence="5" id="KW-0812">Transmembrane</keyword>
<proteinExistence type="inferred from homology"/>
<comment type="similarity">
    <text evidence="1">Belongs to the oxygen-dependent FAD-linked oxidoreductase family.</text>
</comment>
<feature type="chain" id="PRO_5012679614" description="FAD-binding PCMH-type domain-containing protein" evidence="6">
    <location>
        <begin position="26"/>
        <end position="942"/>
    </location>
</feature>
<organism evidence="8 9">
    <name type="scientific">Aspergillus versicolor CBS 583.65</name>
    <dbReference type="NCBI Taxonomy" id="1036611"/>
    <lineage>
        <taxon>Eukaryota</taxon>
        <taxon>Fungi</taxon>
        <taxon>Dikarya</taxon>
        <taxon>Ascomycota</taxon>
        <taxon>Pezizomycotina</taxon>
        <taxon>Eurotiomycetes</taxon>
        <taxon>Eurotiomycetidae</taxon>
        <taxon>Eurotiales</taxon>
        <taxon>Aspergillaceae</taxon>
        <taxon>Aspergillus</taxon>
        <taxon>Aspergillus subgen. Nidulantes</taxon>
    </lineage>
</organism>
<dbReference type="InterPro" id="IPR006094">
    <property type="entry name" value="Oxid_FAD_bind_N"/>
</dbReference>
<dbReference type="InterPro" id="IPR016166">
    <property type="entry name" value="FAD-bd_PCMH"/>
</dbReference>
<evidence type="ECO:0000256" key="3">
    <source>
        <dbReference type="ARBA" id="ARBA00022827"/>
    </source>
</evidence>
<accession>A0A1L9Q0H0</accession>
<dbReference type="GO" id="GO:0071949">
    <property type="term" value="F:FAD binding"/>
    <property type="evidence" value="ECO:0007669"/>
    <property type="project" value="InterPro"/>
</dbReference>
<dbReference type="STRING" id="1036611.A0A1L9Q0H0"/>
<dbReference type="PROSITE" id="PS51387">
    <property type="entry name" value="FAD_PCMH"/>
    <property type="match status" value="1"/>
</dbReference>
<gene>
    <name evidence="8" type="ORF">ASPVEDRAFT_56697</name>
</gene>
<evidence type="ECO:0000256" key="5">
    <source>
        <dbReference type="SAM" id="Phobius"/>
    </source>
</evidence>
<keyword evidence="5" id="KW-0472">Membrane</keyword>
<dbReference type="InterPro" id="IPR003614">
    <property type="entry name" value="Knottins"/>
</dbReference>
<feature type="domain" description="FAD-binding PCMH-type" evidence="7">
    <location>
        <begin position="65"/>
        <end position="236"/>
    </location>
</feature>
<dbReference type="EMBL" id="KV878136">
    <property type="protein sequence ID" value="OJJ07267.1"/>
    <property type="molecule type" value="Genomic_DNA"/>
</dbReference>
<keyword evidence="4" id="KW-0560">Oxidoreductase</keyword>
<evidence type="ECO:0000313" key="8">
    <source>
        <dbReference type="EMBL" id="OJJ07267.1"/>
    </source>
</evidence>
<dbReference type="RefSeq" id="XP_040673029.1">
    <property type="nucleotide sequence ID" value="XM_040815239.1"/>
</dbReference>
<dbReference type="Proteomes" id="UP000184073">
    <property type="component" value="Unassembled WGS sequence"/>
</dbReference>
<evidence type="ECO:0000256" key="1">
    <source>
        <dbReference type="ARBA" id="ARBA00005466"/>
    </source>
</evidence>
<feature type="signal peptide" evidence="6">
    <location>
        <begin position="1"/>
        <end position="25"/>
    </location>
</feature>
<reference evidence="9" key="1">
    <citation type="journal article" date="2017" name="Genome Biol.">
        <title>Comparative genomics reveals high biological diversity and specific adaptations in the industrially and medically important fungal genus Aspergillus.</title>
        <authorList>
            <person name="de Vries R.P."/>
            <person name="Riley R."/>
            <person name="Wiebenga A."/>
            <person name="Aguilar-Osorio G."/>
            <person name="Amillis S."/>
            <person name="Uchima C.A."/>
            <person name="Anderluh G."/>
            <person name="Asadollahi M."/>
            <person name="Askin M."/>
            <person name="Barry K."/>
            <person name="Battaglia E."/>
            <person name="Bayram O."/>
            <person name="Benocci T."/>
            <person name="Braus-Stromeyer S.A."/>
            <person name="Caldana C."/>
            <person name="Canovas D."/>
            <person name="Cerqueira G.C."/>
            <person name="Chen F."/>
            <person name="Chen W."/>
            <person name="Choi C."/>
            <person name="Clum A."/>
            <person name="Dos Santos R.A."/>
            <person name="Damasio A.R."/>
            <person name="Diallinas G."/>
            <person name="Emri T."/>
            <person name="Fekete E."/>
            <person name="Flipphi M."/>
            <person name="Freyberg S."/>
            <person name="Gallo A."/>
            <person name="Gournas C."/>
            <person name="Habgood R."/>
            <person name="Hainaut M."/>
            <person name="Harispe M.L."/>
            <person name="Henrissat B."/>
            <person name="Hilden K.S."/>
            <person name="Hope R."/>
            <person name="Hossain A."/>
            <person name="Karabika E."/>
            <person name="Karaffa L."/>
            <person name="Karanyi Z."/>
            <person name="Krasevec N."/>
            <person name="Kuo A."/>
            <person name="Kusch H."/>
            <person name="LaButti K."/>
            <person name="Lagendijk E.L."/>
            <person name="Lapidus A."/>
            <person name="Levasseur A."/>
            <person name="Lindquist E."/>
            <person name="Lipzen A."/>
            <person name="Logrieco A.F."/>
            <person name="MacCabe A."/>
            <person name="Maekelae M.R."/>
            <person name="Malavazi I."/>
            <person name="Melin P."/>
            <person name="Meyer V."/>
            <person name="Mielnichuk N."/>
            <person name="Miskei M."/>
            <person name="Molnar A.P."/>
            <person name="Mule G."/>
            <person name="Ngan C.Y."/>
            <person name="Orejas M."/>
            <person name="Orosz E."/>
            <person name="Ouedraogo J.P."/>
            <person name="Overkamp K.M."/>
            <person name="Park H.-S."/>
            <person name="Perrone G."/>
            <person name="Piumi F."/>
            <person name="Punt P.J."/>
            <person name="Ram A.F."/>
            <person name="Ramon A."/>
            <person name="Rauscher S."/>
            <person name="Record E."/>
            <person name="Riano-Pachon D.M."/>
            <person name="Robert V."/>
            <person name="Roehrig J."/>
            <person name="Ruller R."/>
            <person name="Salamov A."/>
            <person name="Salih N.S."/>
            <person name="Samson R.A."/>
            <person name="Sandor E."/>
            <person name="Sanguinetti M."/>
            <person name="Schuetze T."/>
            <person name="Sepcic K."/>
            <person name="Shelest E."/>
            <person name="Sherlock G."/>
            <person name="Sophianopoulou V."/>
            <person name="Squina F.M."/>
            <person name="Sun H."/>
            <person name="Susca A."/>
            <person name="Todd R.B."/>
            <person name="Tsang A."/>
            <person name="Unkles S.E."/>
            <person name="van de Wiele N."/>
            <person name="van Rossen-Uffink D."/>
            <person name="Oliveira J.V."/>
            <person name="Vesth T.C."/>
            <person name="Visser J."/>
            <person name="Yu J.-H."/>
            <person name="Zhou M."/>
            <person name="Andersen M.R."/>
            <person name="Archer D.B."/>
            <person name="Baker S.E."/>
            <person name="Benoit I."/>
            <person name="Brakhage A.A."/>
            <person name="Braus G.H."/>
            <person name="Fischer R."/>
            <person name="Frisvad J.C."/>
            <person name="Goldman G.H."/>
            <person name="Houbraken J."/>
            <person name="Oakley B."/>
            <person name="Pocsi I."/>
            <person name="Scazzocchio C."/>
            <person name="Seiboth B."/>
            <person name="vanKuyk P.A."/>
            <person name="Wortman J."/>
            <person name="Dyer P.S."/>
            <person name="Grigoriev I.V."/>
        </authorList>
    </citation>
    <scope>NUCLEOTIDE SEQUENCE [LARGE SCALE GENOMIC DNA]</scope>
    <source>
        <strain evidence="9">CBS 583.65</strain>
    </source>
</reference>
<dbReference type="Pfam" id="PF01565">
    <property type="entry name" value="FAD_binding_4"/>
    <property type="match status" value="1"/>
</dbReference>
<sequence length="942" mass="103982">MLPQISSGYGLLALALSVAASAASGAGPEACGNLTQTLGDKIVVSNAHSEQYMTSKNSYFNTEQSKYKPSCIVYPTSAEDVSTAIKAIRKSDSRFAIKAGGHNPNDFYSSVDKGVLIDLSSLTQKWYDEDSKLATYQPGGNFGDVYEYFAQWNRTVVGARLAGVGTGLALGGGLSYLSSQYGMACDSFRELEVVLPSGEIVTASEHSNPDLFFGLRGGGGNAYGVVTKYTVQSYPAGTFYAGNVFYLFQQNSAVLDAISDFVRYNEDPKAAIIGTYMKLPTPDLEFNLDEAIMMFLVYDGEDAGDVFKNFTDIPNLANTLKPMDYNGVVNLPLPGSASLSNGRNNFRVTAHSGDKEGSDNLNELYEKWRTWSEENKGQYLLTSFDVQPIPKSLTDASNSNYGGNAMQMPDGPWYWVNYLLTVSPLLSDEDAQKVEDSYRDLVAAVPPTEGLPLFINDAAHDQSALSTYGGYDKLKTIKAKYDPDGINKMSLRCLLYLLFSSISLASQDVLRDSNRDSSLDSFPLHPVLATKTITYNEQTPLPAQSNSDLDNISCPDCCSADHCFPGDYCYQHSGKGYCCPQGVECFQISGSVCFDQTIVWYDEVHIVEDTDSAEVVTAWDLHESVQRAKTRLTVTASYPGEGRSSYSSLSSSVLEAAATSSLVLDTISTRTLTRMSKFLKADIEASSVPLPDDQNGLDRSYPPKRRSYGCCVISTPNSSRFAHHVHSRFVQKFPFLVEMFYWILNYAFYSCTKAIAQALSPAGTDVVQLAQDHGISILDLEHRSIFSIFFPVEESEFQSFFLNGHPGWMTFFNRIYSLVHIPGTVAFISWYYWAAPDHHRFATVRRTMTLGNFVAFIVFCFYPCMPPRLLPESYNFHDTVRQENAESVHGKPLLVRCDRRNVLRRHVLRPQPDLAGPFAGRGYLSLGDATGKAGANDWQQAS</sequence>
<dbReference type="Pfam" id="PF14378">
    <property type="entry name" value="PAP2_3"/>
    <property type="match status" value="1"/>
</dbReference>
<feature type="transmembrane region" description="Helical" evidence="5">
    <location>
        <begin position="847"/>
        <end position="865"/>
    </location>
</feature>
<dbReference type="Gene3D" id="3.30.465.10">
    <property type="match status" value="1"/>
</dbReference>
<dbReference type="GO" id="GO:0006952">
    <property type="term" value="P:defense response"/>
    <property type="evidence" value="ECO:0007669"/>
    <property type="project" value="InterPro"/>
</dbReference>
<keyword evidence="6" id="KW-0732">Signal</keyword>
<dbReference type="AlphaFoldDB" id="A0A1L9Q0H0"/>
<dbReference type="VEuPathDB" id="FungiDB:ASPVEDRAFT_56697"/>
<dbReference type="GeneID" id="63730750"/>
<dbReference type="CDD" id="cd00107">
    <property type="entry name" value="Knot1"/>
    <property type="match status" value="1"/>
</dbReference>
<evidence type="ECO:0000256" key="4">
    <source>
        <dbReference type="ARBA" id="ARBA00023002"/>
    </source>
</evidence>
<keyword evidence="3" id="KW-0274">FAD</keyword>
<evidence type="ECO:0000256" key="6">
    <source>
        <dbReference type="SAM" id="SignalP"/>
    </source>
</evidence>
<dbReference type="OrthoDB" id="2151789at2759"/>
<dbReference type="SUPFAM" id="SSF56176">
    <property type="entry name" value="FAD-binding/transporter-associated domain-like"/>
    <property type="match status" value="1"/>
</dbReference>
<evidence type="ECO:0000256" key="2">
    <source>
        <dbReference type="ARBA" id="ARBA00022630"/>
    </source>
</evidence>
<evidence type="ECO:0000313" key="9">
    <source>
        <dbReference type="Proteomes" id="UP000184073"/>
    </source>
</evidence>
<name>A0A1L9Q0H0_ASPVE</name>